<dbReference type="InterPro" id="IPR025702">
    <property type="entry name" value="OXD"/>
</dbReference>
<gene>
    <name evidence="7" type="ORF">Sste5346_009847</name>
</gene>
<evidence type="ECO:0000256" key="4">
    <source>
        <dbReference type="ARBA" id="ARBA00023004"/>
    </source>
</evidence>
<reference evidence="7 8" key="1">
    <citation type="journal article" date="2024" name="IMA Fungus">
        <title>IMA Genome - F19 : A genome assembly and annotation guide to empower mycologists, including annotated draft genome sequences of Ceratocystis pirilliformis, Diaporthe australafricana, Fusarium ophioides, Paecilomyces lecythidis, and Sporothrix stenoceras.</title>
        <authorList>
            <person name="Aylward J."/>
            <person name="Wilson A.M."/>
            <person name="Visagie C.M."/>
            <person name="Spraker J."/>
            <person name="Barnes I."/>
            <person name="Buitendag C."/>
            <person name="Ceriani C."/>
            <person name="Del Mar Angel L."/>
            <person name="du Plessis D."/>
            <person name="Fuchs T."/>
            <person name="Gasser K."/>
            <person name="Kramer D."/>
            <person name="Li W."/>
            <person name="Munsamy K."/>
            <person name="Piso A."/>
            <person name="Price J.L."/>
            <person name="Sonnekus B."/>
            <person name="Thomas C."/>
            <person name="van der Nest A."/>
            <person name="van Dijk A."/>
            <person name="van Heerden A."/>
            <person name="van Vuuren N."/>
            <person name="Yilmaz N."/>
            <person name="Duong T.A."/>
            <person name="van der Merwe N.A."/>
            <person name="Wingfield M.J."/>
            <person name="Wingfield B.D."/>
        </authorList>
    </citation>
    <scope>NUCLEOTIDE SEQUENCE [LARGE SCALE GENOMIC DNA]</scope>
    <source>
        <strain evidence="7 8">CMW 5346</strain>
    </source>
</reference>
<dbReference type="Proteomes" id="UP001583186">
    <property type="component" value="Unassembled WGS sequence"/>
</dbReference>
<evidence type="ECO:0008006" key="9">
    <source>
        <dbReference type="Google" id="ProtNLM"/>
    </source>
</evidence>
<comment type="caution">
    <text evidence="7">The sequence shown here is derived from an EMBL/GenBank/DDBJ whole genome shotgun (WGS) entry which is preliminary data.</text>
</comment>
<proteinExistence type="predicted"/>
<evidence type="ECO:0000256" key="1">
    <source>
        <dbReference type="ARBA" id="ARBA00001970"/>
    </source>
</evidence>
<evidence type="ECO:0000256" key="5">
    <source>
        <dbReference type="ARBA" id="ARBA00023239"/>
    </source>
</evidence>
<dbReference type="EMBL" id="JAWCUI010000103">
    <property type="protein sequence ID" value="KAL1887965.1"/>
    <property type="molecule type" value="Genomic_DNA"/>
</dbReference>
<keyword evidence="5" id="KW-0456">Lyase</keyword>
<feature type="region of interest" description="Disordered" evidence="6">
    <location>
        <begin position="227"/>
        <end position="248"/>
    </location>
</feature>
<keyword evidence="3" id="KW-0479">Metal-binding</keyword>
<keyword evidence="2" id="KW-0349">Heme</keyword>
<evidence type="ECO:0000256" key="2">
    <source>
        <dbReference type="ARBA" id="ARBA00022617"/>
    </source>
</evidence>
<evidence type="ECO:0000256" key="3">
    <source>
        <dbReference type="ARBA" id="ARBA00022723"/>
    </source>
</evidence>
<comment type="cofactor">
    <cofactor evidence="1">
        <name>heme b</name>
        <dbReference type="ChEBI" id="CHEBI:60344"/>
    </cofactor>
</comment>
<evidence type="ECO:0000313" key="8">
    <source>
        <dbReference type="Proteomes" id="UP001583186"/>
    </source>
</evidence>
<accession>A0ABR3YI13</accession>
<feature type="compositionally biased region" description="Polar residues" evidence="6">
    <location>
        <begin position="67"/>
        <end position="85"/>
    </location>
</feature>
<sequence length="431" mass="47452">MLAAKFHPTKAFVMTTFGCQYHGKAPSAEKKELIDAFSRLVRTAGVPVEEYEQEDASIVIPDIPVSDKTNATGSSTPAKNGTATPPRTGESPRGHAWLTWWNTEDDFNTWWATSSVRNFWQSLPETDAGFWRETTIFHDGRTMFETNKETPNGFGHVGKFCPLGEKTGYWGAYRERLTASTPIDKLSSAWNASGSRSNSYDSGYGDGTASGAAATSVATAEAASCPHLRVGPSGTPETSAASAPSASATTSVPAIVPHKIVIKHFPDNLCCVVEGQDRSNMGKREREYWFENFEDVYNEWIQTAVFHSSLAKDGIVQARMFHDPNSGAMRSAGFGSSDKRLPLALQHNRLLQVIYFQDMSYMEKIGRRYASHLKLRRKFMEAYGPGGDIIDGNIVLWVDLGILKSGGIQAEYIGCYEGSGFMAYRDHQAFT</sequence>
<name>A0ABR3YI13_9PEZI</name>
<feature type="compositionally biased region" description="Low complexity" evidence="6">
    <location>
        <begin position="232"/>
        <end position="248"/>
    </location>
</feature>
<dbReference type="Pfam" id="PF13816">
    <property type="entry name" value="Dehydratase_hem"/>
    <property type="match status" value="2"/>
</dbReference>
<evidence type="ECO:0000256" key="6">
    <source>
        <dbReference type="SAM" id="MobiDB-lite"/>
    </source>
</evidence>
<evidence type="ECO:0000313" key="7">
    <source>
        <dbReference type="EMBL" id="KAL1887965.1"/>
    </source>
</evidence>
<feature type="region of interest" description="Disordered" evidence="6">
    <location>
        <begin position="64"/>
        <end position="94"/>
    </location>
</feature>
<keyword evidence="4" id="KW-0408">Iron</keyword>
<protein>
    <recommendedName>
        <fullName evidence="9">Aldoxime dehydratase</fullName>
    </recommendedName>
</protein>
<keyword evidence="8" id="KW-1185">Reference proteome</keyword>
<organism evidence="7 8">
    <name type="scientific">Sporothrix stenoceras</name>
    <dbReference type="NCBI Taxonomy" id="5173"/>
    <lineage>
        <taxon>Eukaryota</taxon>
        <taxon>Fungi</taxon>
        <taxon>Dikarya</taxon>
        <taxon>Ascomycota</taxon>
        <taxon>Pezizomycotina</taxon>
        <taxon>Sordariomycetes</taxon>
        <taxon>Sordariomycetidae</taxon>
        <taxon>Ophiostomatales</taxon>
        <taxon>Ophiostomataceae</taxon>
        <taxon>Sporothrix</taxon>
    </lineage>
</organism>